<dbReference type="KEGG" id="cmt:CCM_04374"/>
<keyword evidence="3" id="KW-0805">Transcription regulation</keyword>
<dbReference type="Pfam" id="PF04082">
    <property type="entry name" value="Fungal_trans"/>
    <property type="match status" value="1"/>
</dbReference>
<evidence type="ECO:0000313" key="9">
    <source>
        <dbReference type="Proteomes" id="UP000001610"/>
    </source>
</evidence>
<dbReference type="EMBL" id="JH126401">
    <property type="protein sequence ID" value="EGX93002.1"/>
    <property type="molecule type" value="Genomic_DNA"/>
</dbReference>
<proteinExistence type="predicted"/>
<dbReference type="PANTHER" id="PTHR47338">
    <property type="entry name" value="ZN(II)2CYS6 TRANSCRIPTION FACTOR (EUROFUNG)-RELATED"/>
    <property type="match status" value="1"/>
</dbReference>
<dbReference type="CDD" id="cd00067">
    <property type="entry name" value="GAL4"/>
    <property type="match status" value="1"/>
</dbReference>
<keyword evidence="2" id="KW-0479">Metal-binding</keyword>
<evidence type="ECO:0000256" key="6">
    <source>
        <dbReference type="SAM" id="MobiDB-lite"/>
    </source>
</evidence>
<evidence type="ECO:0000313" key="8">
    <source>
        <dbReference type="EMBL" id="EGX93002.1"/>
    </source>
</evidence>
<keyword evidence="5" id="KW-0539">Nucleus</keyword>
<protein>
    <submittedName>
        <fullName evidence="8">Fungal transcriptional regulatory protein</fullName>
    </submittedName>
</protein>
<reference evidence="8 9" key="1">
    <citation type="journal article" date="2011" name="Genome Biol.">
        <title>Genome sequence of the insect pathogenic fungus Cordyceps militaris, a valued traditional Chinese medicine.</title>
        <authorList>
            <person name="Zheng P."/>
            <person name="Xia Y."/>
            <person name="Xiao G."/>
            <person name="Xiong C."/>
            <person name="Hu X."/>
            <person name="Zhang S."/>
            <person name="Zheng H."/>
            <person name="Huang Y."/>
            <person name="Zhou Y."/>
            <person name="Wang S."/>
            <person name="Zhao G.P."/>
            <person name="Liu X."/>
            <person name="St Leger R.J."/>
            <person name="Wang C."/>
        </authorList>
    </citation>
    <scope>NUCLEOTIDE SEQUENCE [LARGE SCALE GENOMIC DNA]</scope>
    <source>
        <strain evidence="8 9">CM01</strain>
    </source>
</reference>
<dbReference type="GO" id="GO:0003677">
    <property type="term" value="F:DNA binding"/>
    <property type="evidence" value="ECO:0007669"/>
    <property type="project" value="InterPro"/>
</dbReference>
<dbReference type="OMA" id="CIVMEPE"/>
<organism evidence="8 9">
    <name type="scientific">Cordyceps militaris (strain CM01)</name>
    <name type="common">Caterpillar fungus</name>
    <dbReference type="NCBI Taxonomy" id="983644"/>
    <lineage>
        <taxon>Eukaryota</taxon>
        <taxon>Fungi</taxon>
        <taxon>Dikarya</taxon>
        <taxon>Ascomycota</taxon>
        <taxon>Pezizomycotina</taxon>
        <taxon>Sordariomycetes</taxon>
        <taxon>Hypocreomycetidae</taxon>
        <taxon>Hypocreales</taxon>
        <taxon>Cordycipitaceae</taxon>
        <taxon>Cordyceps</taxon>
    </lineage>
</organism>
<dbReference type="STRING" id="983644.G3JEI9"/>
<dbReference type="InParanoid" id="G3JEI9"/>
<evidence type="ECO:0000256" key="4">
    <source>
        <dbReference type="ARBA" id="ARBA00023163"/>
    </source>
</evidence>
<feature type="region of interest" description="Disordered" evidence="6">
    <location>
        <begin position="660"/>
        <end position="718"/>
    </location>
</feature>
<dbReference type="PANTHER" id="PTHR47338:SF5">
    <property type="entry name" value="ZN(II)2CYS6 TRANSCRIPTION FACTOR (EUROFUNG)"/>
    <property type="match status" value="1"/>
</dbReference>
<feature type="compositionally biased region" description="Polar residues" evidence="6">
    <location>
        <begin position="681"/>
        <end position="693"/>
    </location>
</feature>
<dbReference type="InterPro" id="IPR050815">
    <property type="entry name" value="TF_fung"/>
</dbReference>
<keyword evidence="4" id="KW-0804">Transcription</keyword>
<dbReference type="HOGENOM" id="CLU_022616_0_0_1"/>
<feature type="domain" description="Zn(2)-C6 fungal-type" evidence="7">
    <location>
        <begin position="60"/>
        <end position="92"/>
    </location>
</feature>
<dbReference type="SMART" id="SM00066">
    <property type="entry name" value="GAL4"/>
    <property type="match status" value="1"/>
</dbReference>
<accession>G3JEI9</accession>
<dbReference type="GeneID" id="18166397"/>
<dbReference type="GO" id="GO:0000981">
    <property type="term" value="F:DNA-binding transcription factor activity, RNA polymerase II-specific"/>
    <property type="evidence" value="ECO:0007669"/>
    <property type="project" value="InterPro"/>
</dbReference>
<dbReference type="Pfam" id="PF00172">
    <property type="entry name" value="Zn_clus"/>
    <property type="match status" value="1"/>
</dbReference>
<dbReference type="AlphaFoldDB" id="G3JEI9"/>
<dbReference type="RefSeq" id="XP_006669585.1">
    <property type="nucleotide sequence ID" value="XM_006669522.1"/>
</dbReference>
<keyword evidence="9" id="KW-1185">Reference proteome</keyword>
<evidence type="ECO:0000259" key="7">
    <source>
        <dbReference type="SMART" id="SM00066"/>
    </source>
</evidence>
<dbReference type="SUPFAM" id="SSF57701">
    <property type="entry name" value="Zn2/Cys6 DNA-binding domain"/>
    <property type="match status" value="1"/>
</dbReference>
<gene>
    <name evidence="8" type="ORF">CCM_04374</name>
</gene>
<dbReference type="GO" id="GO:0008270">
    <property type="term" value="F:zinc ion binding"/>
    <property type="evidence" value="ECO:0007669"/>
    <property type="project" value="InterPro"/>
</dbReference>
<comment type="subcellular location">
    <subcellularLocation>
        <location evidence="1">Nucleus</location>
    </subcellularLocation>
</comment>
<dbReference type="Proteomes" id="UP000001610">
    <property type="component" value="Unassembled WGS sequence"/>
</dbReference>
<sequence>MEWQVVSGPIRTFNFGTCTDKEGLTACLRCRLQKVWAIPTRAALFRRSKLLLRGHGFFPAKLKCDRGRPTCSRCRRLGADCSYPAPPDRRGPRGKRKRRPLRARTEDTGEGTGAGQHPALVSEPPETGGSGEPAAGERPALLSSDISRSPVQRQYPVEHAAATGNVVGYASTSMVTEYPVLSGSYQNQLRKSTSLPNESALEAGQPPPLPPTSLGLALLEIYFARIYNASILFHKPLLFQQYIEGTIHRALLRALFAMATLFLHPRSDENRSRTTSNEELAILSVYQSSGLPWAKAALTEAMQLVMQSPSLMVVQALQCVQLYWFGVGQPHSGDLCIALAYRASQVLGFDKRLPREIDISGETLEVELGRRCFWACWISTCIVMEPEPYVESAWKEAAMLPLPGSIASSSQGWRVTYNQTMDKYWHAISVQLRPSEAETRPATASGSLIKMIGVWYEGAKVQLLCKDRPSSITTGELTSVHHFSHLATVLFHDATSARSSAYQDDSTMEVQNIYMFHDAIYHQCQIVLHSLVVPLFSGIPADRNLDNHRQAQILAAETVLKHADLYKQLLTPYLHGDEDVSRLPPLLGYGAFVVGMVFLSTDAARRNQVATEATADADEANDRLLAVQDIVRVLDILRNSWRALQQPWEVLSSALQPYLSRSSDPTNLRDPSLRSKDRGVPQTTDGTGRSANGNDEGRGPGAYTESSGDSATRPASNEQALDGNLEEVLPNVSFAGQADLFADCGWYGMSLAEVGVEQLVGYEPSSLFLQGWKAFS</sequence>
<dbReference type="VEuPathDB" id="FungiDB:CCM_04374"/>
<dbReference type="InterPro" id="IPR001138">
    <property type="entry name" value="Zn2Cys6_DnaBD"/>
</dbReference>
<dbReference type="InterPro" id="IPR007219">
    <property type="entry name" value="XnlR_reg_dom"/>
</dbReference>
<dbReference type="OrthoDB" id="309640at2759"/>
<dbReference type="CDD" id="cd12148">
    <property type="entry name" value="fungal_TF_MHR"/>
    <property type="match status" value="1"/>
</dbReference>
<evidence type="ECO:0000256" key="2">
    <source>
        <dbReference type="ARBA" id="ARBA00022723"/>
    </source>
</evidence>
<dbReference type="Gene3D" id="4.10.240.10">
    <property type="entry name" value="Zn(2)-C6 fungal-type DNA-binding domain"/>
    <property type="match status" value="1"/>
</dbReference>
<dbReference type="GO" id="GO:0005634">
    <property type="term" value="C:nucleus"/>
    <property type="evidence" value="ECO:0007669"/>
    <property type="project" value="UniProtKB-SubCell"/>
</dbReference>
<dbReference type="eggNOG" id="ENOG502RMAJ">
    <property type="taxonomic scope" value="Eukaryota"/>
</dbReference>
<name>G3JEI9_CORMM</name>
<feature type="compositionally biased region" description="Basic residues" evidence="6">
    <location>
        <begin position="92"/>
        <end position="102"/>
    </location>
</feature>
<dbReference type="InterPro" id="IPR036864">
    <property type="entry name" value="Zn2-C6_fun-type_DNA-bd_sf"/>
</dbReference>
<dbReference type="GO" id="GO:0006351">
    <property type="term" value="P:DNA-templated transcription"/>
    <property type="evidence" value="ECO:0007669"/>
    <property type="project" value="InterPro"/>
</dbReference>
<evidence type="ECO:0000256" key="5">
    <source>
        <dbReference type="ARBA" id="ARBA00023242"/>
    </source>
</evidence>
<feature type="compositionally biased region" description="Polar residues" evidence="6">
    <location>
        <begin position="704"/>
        <end position="718"/>
    </location>
</feature>
<evidence type="ECO:0000256" key="1">
    <source>
        <dbReference type="ARBA" id="ARBA00004123"/>
    </source>
</evidence>
<evidence type="ECO:0000256" key="3">
    <source>
        <dbReference type="ARBA" id="ARBA00023015"/>
    </source>
</evidence>
<feature type="region of interest" description="Disordered" evidence="6">
    <location>
        <begin position="82"/>
        <end position="138"/>
    </location>
</feature>